<gene>
    <name evidence="1" type="ORF">E2C01_042680</name>
</gene>
<dbReference type="InterPro" id="IPR043502">
    <property type="entry name" value="DNA/RNA_pol_sf"/>
</dbReference>
<dbReference type="PANTHER" id="PTHR37984:SF5">
    <property type="entry name" value="PROTEIN NYNRIN-LIKE"/>
    <property type="match status" value="1"/>
</dbReference>
<sequence>MHHGNRSTTQEVSIMKTTTRCYISLQASKDLCLVHTDFPHQTPVVASTVTNIGNIPPGPADGTLLQPFIVPFPPLEENIPQLKSWLLRHFSGSMFNNDRSPLPVMVGKLHVIHLVPDAKLYACHTPALVPRHWEVEVKKQLDEDVRKSSQPRHTIDYQNLNAAYRRETHHNPIPFDMVSHIPCHTYKTIADAHWGFHQKELQEDPNGHCFAPDAYTRRFNDTIAGIPRKFKCVDDTLLFDASMEDAFWHTEFFGDVCRKRLDGYKPMEGRLAAVRNFDMPTEPSLIDIRSWHGFVNQLAPFLATAPVMEPFRELLQKPQEKRIYWDENLQEKICQAKEVVCKFTKEGLTFYDKDRPTVVMRDWSKVGSGFVVLQQYCSCPLGEASFCCKSGWRLVLCGNHHLMAAEAG</sequence>
<proteinExistence type="predicted"/>
<dbReference type="Gene3D" id="3.30.70.270">
    <property type="match status" value="1"/>
</dbReference>
<dbReference type="Proteomes" id="UP000324222">
    <property type="component" value="Unassembled WGS sequence"/>
</dbReference>
<evidence type="ECO:0000313" key="1">
    <source>
        <dbReference type="EMBL" id="MPC48894.1"/>
    </source>
</evidence>
<reference evidence="1 2" key="1">
    <citation type="submission" date="2019-05" db="EMBL/GenBank/DDBJ databases">
        <title>Another draft genome of Portunus trituberculatus and its Hox gene families provides insights of decapod evolution.</title>
        <authorList>
            <person name="Jeong J.-H."/>
            <person name="Song I."/>
            <person name="Kim S."/>
            <person name="Choi T."/>
            <person name="Kim D."/>
            <person name="Ryu S."/>
            <person name="Kim W."/>
        </authorList>
    </citation>
    <scope>NUCLEOTIDE SEQUENCE [LARGE SCALE GENOMIC DNA]</scope>
    <source>
        <tissue evidence="1">Muscle</tissue>
    </source>
</reference>
<dbReference type="InterPro" id="IPR050951">
    <property type="entry name" value="Retrovirus_Pol_polyprotein"/>
</dbReference>
<dbReference type="AlphaFoldDB" id="A0A5B7FX61"/>
<protein>
    <submittedName>
        <fullName evidence="1">Uncharacterized protein</fullName>
    </submittedName>
</protein>
<dbReference type="EMBL" id="VSRR010008541">
    <property type="protein sequence ID" value="MPC48894.1"/>
    <property type="molecule type" value="Genomic_DNA"/>
</dbReference>
<accession>A0A5B7FX61</accession>
<comment type="caution">
    <text evidence="1">The sequence shown here is derived from an EMBL/GenBank/DDBJ whole genome shotgun (WGS) entry which is preliminary data.</text>
</comment>
<dbReference type="OrthoDB" id="2286242at2759"/>
<dbReference type="SUPFAM" id="SSF56672">
    <property type="entry name" value="DNA/RNA polymerases"/>
    <property type="match status" value="1"/>
</dbReference>
<keyword evidence="2" id="KW-1185">Reference proteome</keyword>
<dbReference type="PANTHER" id="PTHR37984">
    <property type="entry name" value="PROTEIN CBG26694"/>
    <property type="match status" value="1"/>
</dbReference>
<evidence type="ECO:0000313" key="2">
    <source>
        <dbReference type="Proteomes" id="UP000324222"/>
    </source>
</evidence>
<dbReference type="GO" id="GO:0071897">
    <property type="term" value="P:DNA biosynthetic process"/>
    <property type="evidence" value="ECO:0007669"/>
    <property type="project" value="UniProtKB-ARBA"/>
</dbReference>
<dbReference type="InterPro" id="IPR043128">
    <property type="entry name" value="Rev_trsase/Diguanyl_cyclase"/>
</dbReference>
<name>A0A5B7FX61_PORTR</name>
<organism evidence="1 2">
    <name type="scientific">Portunus trituberculatus</name>
    <name type="common">Swimming crab</name>
    <name type="synonym">Neptunus trituberculatus</name>
    <dbReference type="NCBI Taxonomy" id="210409"/>
    <lineage>
        <taxon>Eukaryota</taxon>
        <taxon>Metazoa</taxon>
        <taxon>Ecdysozoa</taxon>
        <taxon>Arthropoda</taxon>
        <taxon>Crustacea</taxon>
        <taxon>Multicrustacea</taxon>
        <taxon>Malacostraca</taxon>
        <taxon>Eumalacostraca</taxon>
        <taxon>Eucarida</taxon>
        <taxon>Decapoda</taxon>
        <taxon>Pleocyemata</taxon>
        <taxon>Brachyura</taxon>
        <taxon>Eubrachyura</taxon>
        <taxon>Portunoidea</taxon>
        <taxon>Portunidae</taxon>
        <taxon>Portuninae</taxon>
        <taxon>Portunus</taxon>
    </lineage>
</organism>